<keyword evidence="1" id="KW-0472">Membrane</keyword>
<organism evidence="2 3">
    <name type="scientific">Suttonella indologenes</name>
    <dbReference type="NCBI Taxonomy" id="13276"/>
    <lineage>
        <taxon>Bacteria</taxon>
        <taxon>Pseudomonadati</taxon>
        <taxon>Pseudomonadota</taxon>
        <taxon>Gammaproteobacteria</taxon>
        <taxon>Cardiobacteriales</taxon>
        <taxon>Cardiobacteriaceae</taxon>
        <taxon>Suttonella</taxon>
    </lineage>
</organism>
<dbReference type="Pfam" id="PF02325">
    <property type="entry name" value="CCB3_YggT"/>
    <property type="match status" value="2"/>
</dbReference>
<feature type="transmembrane region" description="Helical" evidence="1">
    <location>
        <begin position="69"/>
        <end position="87"/>
    </location>
</feature>
<reference evidence="2 3" key="1">
    <citation type="submission" date="2018-06" db="EMBL/GenBank/DDBJ databases">
        <authorList>
            <consortium name="Pathogen Informatics"/>
            <person name="Doyle S."/>
        </authorList>
    </citation>
    <scope>NUCLEOTIDE SEQUENCE [LARGE SCALE GENOMIC DNA]</scope>
    <source>
        <strain evidence="2 3">NCTC10717</strain>
    </source>
</reference>
<dbReference type="AlphaFoldDB" id="A0A380MYI1"/>
<feature type="transmembrane region" description="Helical" evidence="1">
    <location>
        <begin position="153"/>
        <end position="171"/>
    </location>
</feature>
<name>A0A380MYI1_9GAMM</name>
<keyword evidence="3" id="KW-1185">Reference proteome</keyword>
<proteinExistence type="predicted"/>
<dbReference type="Proteomes" id="UP000254575">
    <property type="component" value="Unassembled WGS sequence"/>
</dbReference>
<keyword evidence="1" id="KW-0812">Transmembrane</keyword>
<dbReference type="OrthoDB" id="9806665at2"/>
<feature type="transmembrane region" description="Helical" evidence="1">
    <location>
        <begin position="6"/>
        <end position="23"/>
    </location>
</feature>
<dbReference type="RefSeq" id="WP_115218552.1">
    <property type="nucleotide sequence ID" value="NZ_UHIA01000004.1"/>
</dbReference>
<evidence type="ECO:0000313" key="3">
    <source>
        <dbReference type="Proteomes" id="UP000254575"/>
    </source>
</evidence>
<evidence type="ECO:0000313" key="2">
    <source>
        <dbReference type="EMBL" id="SUO97076.1"/>
    </source>
</evidence>
<keyword evidence="1" id="KW-1133">Transmembrane helix</keyword>
<accession>A0A380MYI1</accession>
<evidence type="ECO:0000256" key="1">
    <source>
        <dbReference type="SAM" id="Phobius"/>
    </source>
</evidence>
<gene>
    <name evidence="2" type="ORF">NCTC10717_01362</name>
</gene>
<protein>
    <submittedName>
        <fullName evidence="2">YGGT family</fullName>
    </submittedName>
</protein>
<sequence>MLVSLLQTIISLVIAAFIIRYHCEIHHIIHFNPLARRLKDITEPVVLPVRDIVKKTLLKTQFRPKNDPSPLIVAWLLSLITGLAFTRANLSAGFSIGTFWFFCGTWISVMIYSLFLSVIASWLQTPRQQPVLQIAETCHEFFMRPLRKLIPPLLNIIDITPIIAFIVLYMIKNQFLAALAFGAS</sequence>
<feature type="transmembrane region" description="Helical" evidence="1">
    <location>
        <begin position="99"/>
        <end position="123"/>
    </location>
</feature>
<dbReference type="GO" id="GO:0016020">
    <property type="term" value="C:membrane"/>
    <property type="evidence" value="ECO:0007669"/>
    <property type="project" value="InterPro"/>
</dbReference>
<dbReference type="EMBL" id="UHIA01000004">
    <property type="protein sequence ID" value="SUO97076.1"/>
    <property type="molecule type" value="Genomic_DNA"/>
</dbReference>
<dbReference type="InterPro" id="IPR003425">
    <property type="entry name" value="CCB3/YggT"/>
</dbReference>